<accession>A0A5B0E7E1</accession>
<comment type="similarity">
    <text evidence="7">Belongs to the binding-protein-dependent transport system permease family.</text>
</comment>
<dbReference type="Gene3D" id="1.10.3720.10">
    <property type="entry name" value="MetI-like"/>
    <property type="match status" value="1"/>
</dbReference>
<dbReference type="OrthoDB" id="9805974at2"/>
<feature type="domain" description="ABC transmembrane type-1" evidence="8">
    <location>
        <begin position="69"/>
        <end position="291"/>
    </location>
</feature>
<evidence type="ECO:0000256" key="7">
    <source>
        <dbReference type="RuleBase" id="RU363032"/>
    </source>
</evidence>
<evidence type="ECO:0000256" key="5">
    <source>
        <dbReference type="ARBA" id="ARBA00022989"/>
    </source>
</evidence>
<name>A0A5B0E7E1_9MICC</name>
<evidence type="ECO:0000256" key="4">
    <source>
        <dbReference type="ARBA" id="ARBA00022692"/>
    </source>
</evidence>
<organism evidence="9 10">
    <name type="scientific">Paeniglutamicibacter gangotriensis</name>
    <dbReference type="NCBI Taxonomy" id="254787"/>
    <lineage>
        <taxon>Bacteria</taxon>
        <taxon>Bacillati</taxon>
        <taxon>Actinomycetota</taxon>
        <taxon>Actinomycetes</taxon>
        <taxon>Micrococcales</taxon>
        <taxon>Micrococcaceae</taxon>
        <taxon>Paeniglutamicibacter</taxon>
    </lineage>
</organism>
<dbReference type="SUPFAM" id="SSF161098">
    <property type="entry name" value="MetI-like"/>
    <property type="match status" value="1"/>
</dbReference>
<sequence length="301" mass="33864">MLKRVKHWGPGLLLLAPTIILVGVFVYWLIIENFRVSLTNQHTAKPSDKYVGFDNYTNLLADPNFQHSLWNLLILTIVFLGGTLIFGFLWAWILDKPAKGEGFFRAVYLFPMAVSFIASGVVWRWLLSSLQTDQPGGERTTGLNRLLDSVGLGFLQNDWWSNPTWGIAAIAVPAIWQLSGYVMALFLAGFRGIPEELREAARIDGCSEWKLYRHVIFPQLNPVMLSAVIIIGHMSLKLFDLIRAIVPDANTYDVQVPATMMWVKYIGSDYADAAAIGMILLVLVAIVVIPYLMYTSRAEKR</sequence>
<dbReference type="CDD" id="cd06261">
    <property type="entry name" value="TM_PBP2"/>
    <property type="match status" value="1"/>
</dbReference>
<feature type="transmembrane region" description="Helical" evidence="7">
    <location>
        <begin position="106"/>
        <end position="126"/>
    </location>
</feature>
<feature type="transmembrane region" description="Helical" evidence="7">
    <location>
        <begin position="69"/>
        <end position="94"/>
    </location>
</feature>
<gene>
    <name evidence="9" type="ORF">FQ154_18905</name>
</gene>
<dbReference type="InterPro" id="IPR051393">
    <property type="entry name" value="ABC_transporter_permease"/>
</dbReference>
<dbReference type="GO" id="GO:0005886">
    <property type="term" value="C:plasma membrane"/>
    <property type="evidence" value="ECO:0007669"/>
    <property type="project" value="UniProtKB-SubCell"/>
</dbReference>
<comment type="caution">
    <text evidence="9">The sequence shown here is derived from an EMBL/GenBank/DDBJ whole genome shotgun (WGS) entry which is preliminary data.</text>
</comment>
<evidence type="ECO:0000259" key="8">
    <source>
        <dbReference type="PROSITE" id="PS50928"/>
    </source>
</evidence>
<reference evidence="9 10" key="1">
    <citation type="submission" date="2019-07" db="EMBL/GenBank/DDBJ databases">
        <title>Analysis of the biochemical properties, biological activity and biotechnological potential of siderophores and biosurfactants produced by Antarctic psychrotolerant bacteria.</title>
        <authorList>
            <person name="Styczynski M."/>
            <person name="Krucon T."/>
            <person name="Decewicz P."/>
            <person name="Dziewit L."/>
        </authorList>
    </citation>
    <scope>NUCLEOTIDE SEQUENCE [LARGE SCALE GENOMIC DNA]</scope>
    <source>
        <strain evidence="9 10">ANT_H27</strain>
    </source>
</reference>
<keyword evidence="4 7" id="KW-0812">Transmembrane</keyword>
<keyword evidence="2 7" id="KW-0813">Transport</keyword>
<feature type="transmembrane region" description="Helical" evidence="7">
    <location>
        <begin position="211"/>
        <end position="231"/>
    </location>
</feature>
<dbReference type="GO" id="GO:0055085">
    <property type="term" value="P:transmembrane transport"/>
    <property type="evidence" value="ECO:0007669"/>
    <property type="project" value="InterPro"/>
</dbReference>
<dbReference type="EMBL" id="VOBL01000030">
    <property type="protein sequence ID" value="KAA0973299.1"/>
    <property type="molecule type" value="Genomic_DNA"/>
</dbReference>
<dbReference type="PANTHER" id="PTHR30193">
    <property type="entry name" value="ABC TRANSPORTER PERMEASE PROTEIN"/>
    <property type="match status" value="1"/>
</dbReference>
<dbReference type="AlphaFoldDB" id="A0A5B0E7E1"/>
<evidence type="ECO:0000256" key="3">
    <source>
        <dbReference type="ARBA" id="ARBA00022475"/>
    </source>
</evidence>
<dbReference type="Proteomes" id="UP000323856">
    <property type="component" value="Unassembled WGS sequence"/>
</dbReference>
<keyword evidence="5 7" id="KW-1133">Transmembrane helix</keyword>
<evidence type="ECO:0000313" key="9">
    <source>
        <dbReference type="EMBL" id="KAA0973299.1"/>
    </source>
</evidence>
<keyword evidence="6 7" id="KW-0472">Membrane</keyword>
<evidence type="ECO:0000256" key="1">
    <source>
        <dbReference type="ARBA" id="ARBA00004651"/>
    </source>
</evidence>
<feature type="transmembrane region" description="Helical" evidence="7">
    <location>
        <begin position="12"/>
        <end position="31"/>
    </location>
</feature>
<evidence type="ECO:0000256" key="6">
    <source>
        <dbReference type="ARBA" id="ARBA00023136"/>
    </source>
</evidence>
<evidence type="ECO:0000313" key="10">
    <source>
        <dbReference type="Proteomes" id="UP000323856"/>
    </source>
</evidence>
<dbReference type="PROSITE" id="PS50928">
    <property type="entry name" value="ABC_TM1"/>
    <property type="match status" value="1"/>
</dbReference>
<protein>
    <submittedName>
        <fullName evidence="9">Sugar ABC transporter permease</fullName>
    </submittedName>
</protein>
<dbReference type="InterPro" id="IPR035906">
    <property type="entry name" value="MetI-like_sf"/>
</dbReference>
<proteinExistence type="inferred from homology"/>
<feature type="transmembrane region" description="Helical" evidence="7">
    <location>
        <begin position="165"/>
        <end position="190"/>
    </location>
</feature>
<keyword evidence="3" id="KW-1003">Cell membrane</keyword>
<dbReference type="Pfam" id="PF00528">
    <property type="entry name" value="BPD_transp_1"/>
    <property type="match status" value="1"/>
</dbReference>
<feature type="transmembrane region" description="Helical" evidence="7">
    <location>
        <begin position="270"/>
        <end position="294"/>
    </location>
</feature>
<evidence type="ECO:0000256" key="2">
    <source>
        <dbReference type="ARBA" id="ARBA00022448"/>
    </source>
</evidence>
<comment type="subcellular location">
    <subcellularLocation>
        <location evidence="1 7">Cell membrane</location>
        <topology evidence="1 7">Multi-pass membrane protein</topology>
    </subcellularLocation>
</comment>
<dbReference type="PANTHER" id="PTHR30193:SF42">
    <property type="entry name" value="ABC TRANSPORTER PERMEASE PROTEIN"/>
    <property type="match status" value="1"/>
</dbReference>
<dbReference type="RefSeq" id="WP_007272470.1">
    <property type="nucleotide sequence ID" value="NZ_VOBL01000030.1"/>
</dbReference>
<dbReference type="InterPro" id="IPR000515">
    <property type="entry name" value="MetI-like"/>
</dbReference>